<dbReference type="EMBL" id="LGRX02001678">
    <property type="protein sequence ID" value="KAK3285702.1"/>
    <property type="molecule type" value="Genomic_DNA"/>
</dbReference>
<feature type="compositionally biased region" description="Basic and acidic residues" evidence="1">
    <location>
        <begin position="1"/>
        <end position="15"/>
    </location>
</feature>
<evidence type="ECO:0000313" key="4">
    <source>
        <dbReference type="Proteomes" id="UP001190700"/>
    </source>
</evidence>
<sequence length="75" mass="8343">MAKQVAGKEPKEKRTDKRARKQANAQAQQTAMKFILPGTALVFMAIFALIFYLSLGELPVSEEADMETPSEVEIE</sequence>
<keyword evidence="2" id="KW-0472">Membrane</keyword>
<organism evidence="3 4">
    <name type="scientific">Cymbomonas tetramitiformis</name>
    <dbReference type="NCBI Taxonomy" id="36881"/>
    <lineage>
        <taxon>Eukaryota</taxon>
        <taxon>Viridiplantae</taxon>
        <taxon>Chlorophyta</taxon>
        <taxon>Pyramimonadophyceae</taxon>
        <taxon>Pyramimonadales</taxon>
        <taxon>Pyramimonadaceae</taxon>
        <taxon>Cymbomonas</taxon>
    </lineage>
</organism>
<evidence type="ECO:0000256" key="1">
    <source>
        <dbReference type="SAM" id="MobiDB-lite"/>
    </source>
</evidence>
<keyword evidence="2" id="KW-0812">Transmembrane</keyword>
<dbReference type="InterPro" id="IPR027960">
    <property type="entry name" value="DUF4519"/>
</dbReference>
<comment type="caution">
    <text evidence="3">The sequence shown here is derived from an EMBL/GenBank/DDBJ whole genome shotgun (WGS) entry which is preliminary data.</text>
</comment>
<dbReference type="AlphaFoldDB" id="A0AAE0GWW9"/>
<accession>A0AAE0GWW9</accession>
<protein>
    <submittedName>
        <fullName evidence="3">Uncharacterized protein</fullName>
    </submittedName>
</protein>
<feature type="region of interest" description="Disordered" evidence="1">
    <location>
        <begin position="1"/>
        <end position="24"/>
    </location>
</feature>
<reference evidence="3 4" key="1">
    <citation type="journal article" date="2015" name="Genome Biol. Evol.">
        <title>Comparative Genomics of a Bacterivorous Green Alga Reveals Evolutionary Causalities and Consequences of Phago-Mixotrophic Mode of Nutrition.</title>
        <authorList>
            <person name="Burns J.A."/>
            <person name="Paasch A."/>
            <person name="Narechania A."/>
            <person name="Kim E."/>
        </authorList>
    </citation>
    <scope>NUCLEOTIDE SEQUENCE [LARGE SCALE GENOMIC DNA]</scope>
    <source>
        <strain evidence="3 4">PLY_AMNH</strain>
    </source>
</reference>
<feature type="transmembrane region" description="Helical" evidence="2">
    <location>
        <begin position="34"/>
        <end position="55"/>
    </location>
</feature>
<dbReference type="Pfam" id="PF15012">
    <property type="entry name" value="DUF4519"/>
    <property type="match status" value="1"/>
</dbReference>
<keyword evidence="4" id="KW-1185">Reference proteome</keyword>
<name>A0AAE0GWW9_9CHLO</name>
<evidence type="ECO:0000313" key="3">
    <source>
        <dbReference type="EMBL" id="KAK3285702.1"/>
    </source>
</evidence>
<keyword evidence="2" id="KW-1133">Transmembrane helix</keyword>
<proteinExistence type="predicted"/>
<dbReference type="Proteomes" id="UP001190700">
    <property type="component" value="Unassembled WGS sequence"/>
</dbReference>
<evidence type="ECO:0000256" key="2">
    <source>
        <dbReference type="SAM" id="Phobius"/>
    </source>
</evidence>
<gene>
    <name evidence="3" type="ORF">CYMTET_6704</name>
</gene>